<sequence length="1439" mass="160406">MFVLPAPAEPSAFWSDVKYTENFVLQQSVSAGGAFLRNVLATIQNVLETKPPPFRIVYRHVSAGDTFILLGAGETREEIEADWKWLYENIMPVVSDLEDPAERASFVVTKIRFLATAEGGQDVSADRKMRAAATTFRQTFDVGRSENLVTYYSCALQRNFMLHQGWLYLSEHFFCFYSYMFGSEKKIIFELRDIKDLAKAKSMGGVRDDAIEVVTKDGSRYAFSNLFHRDETFDMLSQLTANTMKRVLLNSEYASTQHQSSGGHKRNPSAASALSTGARQPVVAPVAQRARSLAEQISQQRRNEEFQGEFGLPGSETLLSVIDAASMSIPGSINVYLGKLYLSTSFVCYMSRDFRGCRIILPLAAVRRIERTSSTDSHFVQCYELSITVWHQMDVSFKVPLDSTECNRWCDALRGQLKTMVEEQRVAKASQTALSRYTLRAFCKTCASEYLLTEEDGEQTSAETEAQTYVDCLGKTFGFPGDPRVQKEKPKRRYWLKYMRDYGRNLTIIRRAEFDRLIRVGLPNCLRGEIWELSSGAMYLRFQNRGVYEKYVNDYLDRPGPYADEIEKDLNRSLPEYAGYQSPEGIDALRRVLNAYSLRDSELGYCQAMNIVASTMLIFMTEEQVFWTLTVMCDRLVPGYYSPSMYGASLDQSIFQTLVEDTMPVLAASFKKRDIQLSIACLPWFLTLFVNSMPLVYALRVLDCFFLEGPKILFRIGLAILKINGDALLEATDDGMFLFVLKEYYSTLGDLAYPDSKNMRARQVTKFHELLYVAYSDFPTITHGRIEELRRSHQLRIVHSVEEFSKRTFLRNVIDSSGFTKEQLSLLYDRYYSVLFYARGLGTESGSLLSPTGGRKENEASAAKITLDVYAFARFMYEISSWMRVQIKEARERTQNHRNVSLADTKRKSPASSSTGLSGGNGGRDNGGKSKIDDVSRETTASLENPGWFVTSLFRYASRIVPPVSRLHAFDTDSDGSASREVSAPTDLISPTADEGFNSLGLADGAIAHDDSATTHSLPATAATTAKPAAIEPAVLPTDDAPIESLRVSFQQCVIALGRIVNTDLLTRMDVFFDMYAMTMSGAINRKEMFQLSEAILYIGHGEDVETGASRHSQPTNIDITNEERLLRSVSEFLRRAVSYGENEDLRRNDGRRADFVLPRNMFRVVVLEDEMLEQFFSEMVPASFRFTDGVELSNPLRAISTHLPVSPTTPRNAESASAKILAGGRSVAEGMSARVAQTIALGSQFVDQRVLTPIVRGAALSEGLVAKAWSPGASNESTGFAVSDDLAKSTLLANAEPSVDKSPSERVADDMARMSLGGVDGYFETAARPTAGLQQQRLPAELQENQWVNAPQDPYENLLDEVDQLLGEIKDDDDSGTNVAKPVAATAIADLVSDIDDVSDFEVDVAHGGKPGNNKTELDLCLDDDSDDDLAHLLTDKS</sequence>
<gene>
    <name evidence="3" type="primary">GYP2</name>
    <name evidence="3" type="ORF">GGI19_001267</name>
</gene>
<dbReference type="Gene3D" id="1.10.10.750">
    <property type="entry name" value="Ypt/Rab-GAP domain of gyp1p, domain 1"/>
    <property type="match status" value="1"/>
</dbReference>
<feature type="region of interest" description="Disordered" evidence="1">
    <location>
        <begin position="893"/>
        <end position="938"/>
    </location>
</feature>
<name>A0A9W8GY19_9FUNG</name>
<dbReference type="InterPro" id="IPR050302">
    <property type="entry name" value="Rab_GAP_TBC_domain"/>
</dbReference>
<proteinExistence type="predicted"/>
<dbReference type="InterPro" id="IPR035969">
    <property type="entry name" value="Rab-GAP_TBC_sf"/>
</dbReference>
<dbReference type="Gene3D" id="1.10.8.270">
    <property type="entry name" value="putative rabgap domain of human tbc1 domain family member 14 like domains"/>
    <property type="match status" value="1"/>
</dbReference>
<comment type="caution">
    <text evidence="3">The sequence shown here is derived from an EMBL/GenBank/DDBJ whole genome shotgun (WGS) entry which is preliminary data.</text>
</comment>
<dbReference type="GO" id="GO:0005096">
    <property type="term" value="F:GTPase activator activity"/>
    <property type="evidence" value="ECO:0007669"/>
    <property type="project" value="TreeGrafter"/>
</dbReference>
<reference evidence="3" key="1">
    <citation type="submission" date="2022-07" db="EMBL/GenBank/DDBJ databases">
        <title>Phylogenomic reconstructions and comparative analyses of Kickxellomycotina fungi.</title>
        <authorList>
            <person name="Reynolds N.K."/>
            <person name="Stajich J.E."/>
            <person name="Barry K."/>
            <person name="Grigoriev I.V."/>
            <person name="Crous P."/>
            <person name="Smith M.E."/>
        </authorList>
    </citation>
    <scope>NUCLEOTIDE SEQUENCE</scope>
    <source>
        <strain evidence="3">BCRC 34297</strain>
    </source>
</reference>
<organism evidence="3 4">
    <name type="scientific">Coemansia pectinata</name>
    <dbReference type="NCBI Taxonomy" id="1052879"/>
    <lineage>
        <taxon>Eukaryota</taxon>
        <taxon>Fungi</taxon>
        <taxon>Fungi incertae sedis</taxon>
        <taxon>Zoopagomycota</taxon>
        <taxon>Kickxellomycotina</taxon>
        <taxon>Kickxellomycetes</taxon>
        <taxon>Kickxellales</taxon>
        <taxon>Kickxellaceae</taxon>
        <taxon>Coemansia</taxon>
    </lineage>
</organism>
<dbReference type="Pfam" id="PF00566">
    <property type="entry name" value="RabGAP-TBC"/>
    <property type="match status" value="1"/>
</dbReference>
<dbReference type="Gene3D" id="2.30.29.30">
    <property type="entry name" value="Pleckstrin-homology domain (PH domain)/Phosphotyrosine-binding domain (PTB)"/>
    <property type="match status" value="2"/>
</dbReference>
<dbReference type="GO" id="GO:0031267">
    <property type="term" value="F:small GTPase binding"/>
    <property type="evidence" value="ECO:0007669"/>
    <property type="project" value="TreeGrafter"/>
</dbReference>
<dbReference type="SUPFAM" id="SSF47923">
    <property type="entry name" value="Ypt/Rab-GAP domain of gyp1p"/>
    <property type="match status" value="2"/>
</dbReference>
<evidence type="ECO:0000313" key="4">
    <source>
        <dbReference type="Proteomes" id="UP001140011"/>
    </source>
</evidence>
<dbReference type="InterPro" id="IPR000195">
    <property type="entry name" value="Rab-GAP-TBC_dom"/>
</dbReference>
<feature type="compositionally biased region" description="Basic and acidic residues" evidence="1">
    <location>
        <begin position="926"/>
        <end position="937"/>
    </location>
</feature>
<dbReference type="PANTHER" id="PTHR47219:SF20">
    <property type="entry name" value="TBC1 DOMAIN FAMILY MEMBER 2B"/>
    <property type="match status" value="1"/>
</dbReference>
<dbReference type="Proteomes" id="UP001140011">
    <property type="component" value="Unassembled WGS sequence"/>
</dbReference>
<dbReference type="SMART" id="SM00568">
    <property type="entry name" value="GRAM"/>
    <property type="match status" value="2"/>
</dbReference>
<dbReference type="Pfam" id="PF02893">
    <property type="entry name" value="GRAM"/>
    <property type="match status" value="2"/>
</dbReference>
<feature type="compositionally biased region" description="Polar residues" evidence="1">
    <location>
        <begin position="269"/>
        <end position="278"/>
    </location>
</feature>
<protein>
    <submittedName>
        <fullName evidence="3">GTPase activating protein (GAP)</fullName>
    </submittedName>
</protein>
<accession>A0A9W8GY19</accession>
<dbReference type="PROSITE" id="PS50086">
    <property type="entry name" value="TBC_RABGAP"/>
    <property type="match status" value="1"/>
</dbReference>
<dbReference type="PANTHER" id="PTHR47219">
    <property type="entry name" value="RAB GTPASE-ACTIVATING PROTEIN 1-LIKE"/>
    <property type="match status" value="1"/>
</dbReference>
<feature type="domain" description="Rab-GAP TBC" evidence="2">
    <location>
        <begin position="521"/>
        <end position="709"/>
    </location>
</feature>
<dbReference type="SMART" id="SM00164">
    <property type="entry name" value="TBC"/>
    <property type="match status" value="1"/>
</dbReference>
<keyword evidence="4" id="KW-1185">Reference proteome</keyword>
<dbReference type="OrthoDB" id="17687at2759"/>
<evidence type="ECO:0000259" key="2">
    <source>
        <dbReference type="PROSITE" id="PS50086"/>
    </source>
</evidence>
<evidence type="ECO:0000256" key="1">
    <source>
        <dbReference type="SAM" id="MobiDB-lite"/>
    </source>
</evidence>
<feature type="region of interest" description="Disordered" evidence="1">
    <location>
        <begin position="256"/>
        <end position="280"/>
    </location>
</feature>
<dbReference type="InterPro" id="IPR011993">
    <property type="entry name" value="PH-like_dom_sf"/>
</dbReference>
<dbReference type="Gene3D" id="1.10.472.80">
    <property type="entry name" value="Ypt/Rab-GAP domain of gyp1p, domain 3"/>
    <property type="match status" value="1"/>
</dbReference>
<dbReference type="EMBL" id="JANBUH010000042">
    <property type="protein sequence ID" value="KAJ2755929.1"/>
    <property type="molecule type" value="Genomic_DNA"/>
</dbReference>
<evidence type="ECO:0000313" key="3">
    <source>
        <dbReference type="EMBL" id="KAJ2755929.1"/>
    </source>
</evidence>
<dbReference type="InterPro" id="IPR004182">
    <property type="entry name" value="GRAM"/>
</dbReference>